<dbReference type="InterPro" id="IPR051013">
    <property type="entry name" value="MBL_superfamily_lactonases"/>
</dbReference>
<evidence type="ECO:0000256" key="3">
    <source>
        <dbReference type="ARBA" id="ARBA00022723"/>
    </source>
</evidence>
<evidence type="ECO:0000313" key="8">
    <source>
        <dbReference type="Proteomes" id="UP000053257"/>
    </source>
</evidence>
<comment type="cofactor">
    <cofactor evidence="1">
        <name>Zn(2+)</name>
        <dbReference type="ChEBI" id="CHEBI:29105"/>
    </cofactor>
</comment>
<dbReference type="STRING" id="745531.A0A0C3NDC7"/>
<dbReference type="Pfam" id="PF00753">
    <property type="entry name" value="Lactamase_B"/>
    <property type="match status" value="1"/>
</dbReference>
<dbReference type="AlphaFoldDB" id="A0A0C3NDC7"/>
<evidence type="ECO:0000256" key="1">
    <source>
        <dbReference type="ARBA" id="ARBA00001947"/>
    </source>
</evidence>
<evidence type="ECO:0000256" key="5">
    <source>
        <dbReference type="ARBA" id="ARBA00022833"/>
    </source>
</evidence>
<gene>
    <name evidence="7" type="ORF">PHLGIDRAFT_290838</name>
</gene>
<feature type="domain" description="Metallo-beta-lactamase" evidence="6">
    <location>
        <begin position="44"/>
        <end position="273"/>
    </location>
</feature>
<dbReference type="GO" id="GO:0046872">
    <property type="term" value="F:metal ion binding"/>
    <property type="evidence" value="ECO:0007669"/>
    <property type="project" value="UniProtKB-KW"/>
</dbReference>
<evidence type="ECO:0000256" key="4">
    <source>
        <dbReference type="ARBA" id="ARBA00022801"/>
    </source>
</evidence>
<dbReference type="SMART" id="SM00849">
    <property type="entry name" value="Lactamase_B"/>
    <property type="match status" value="1"/>
</dbReference>
<evidence type="ECO:0000259" key="6">
    <source>
        <dbReference type="SMART" id="SM00849"/>
    </source>
</evidence>
<name>A0A0C3NDC7_PHLG1</name>
<proteinExistence type="inferred from homology"/>
<sequence>MIGLPPPETNQAYCEVSPLEAGLVEIPLEWVIDTAQPGERSELPALSFVLRRPGIDELFLFDLGIRKNWEQITPGYAERAKKLTFRISVPQDAVEALARGGTRPADVGTICISHAHFDHVGDPAAFDRATFVVGADTRGLLAQGYPHDPHASLPADLLPAARTRYLDPADWPPLGPFAHALDFHGDGSLYIVDAPGHLPGHVNVLARTSRDGAWVYLAGDSAHDRRLLTGEAGVPEHGVFGCAHRDKEKATEHLGKIRALMLAEPRMRVILAHDRPWWEENRDKDVFWPNKMDSM</sequence>
<organism evidence="7 8">
    <name type="scientific">Phlebiopsis gigantea (strain 11061_1 CR5-6)</name>
    <name type="common">White-rot fungus</name>
    <name type="synonym">Peniophora gigantea</name>
    <dbReference type="NCBI Taxonomy" id="745531"/>
    <lineage>
        <taxon>Eukaryota</taxon>
        <taxon>Fungi</taxon>
        <taxon>Dikarya</taxon>
        <taxon>Basidiomycota</taxon>
        <taxon>Agaricomycotina</taxon>
        <taxon>Agaricomycetes</taxon>
        <taxon>Polyporales</taxon>
        <taxon>Phanerochaetaceae</taxon>
        <taxon>Phlebiopsis</taxon>
    </lineage>
</organism>
<dbReference type="CDD" id="cd07730">
    <property type="entry name" value="metallo-hydrolase-like_MBL-fold"/>
    <property type="match status" value="1"/>
</dbReference>
<keyword evidence="3" id="KW-0479">Metal-binding</keyword>
<evidence type="ECO:0000313" key="7">
    <source>
        <dbReference type="EMBL" id="KIP02534.1"/>
    </source>
</evidence>
<dbReference type="PANTHER" id="PTHR42978">
    <property type="entry name" value="QUORUM-QUENCHING LACTONASE YTNP-RELATED-RELATED"/>
    <property type="match status" value="1"/>
</dbReference>
<dbReference type="GO" id="GO:0016787">
    <property type="term" value="F:hydrolase activity"/>
    <property type="evidence" value="ECO:0007669"/>
    <property type="project" value="UniProtKB-KW"/>
</dbReference>
<dbReference type="PANTHER" id="PTHR42978:SF2">
    <property type="entry name" value="102 KBASES UNSTABLE REGION: FROM 1 TO 119443"/>
    <property type="match status" value="1"/>
</dbReference>
<keyword evidence="5" id="KW-0862">Zinc</keyword>
<dbReference type="InterPro" id="IPR001279">
    <property type="entry name" value="Metallo-B-lactamas"/>
</dbReference>
<keyword evidence="8" id="KW-1185">Reference proteome</keyword>
<dbReference type="OrthoDB" id="10250730at2759"/>
<dbReference type="InterPro" id="IPR036866">
    <property type="entry name" value="RibonucZ/Hydroxyglut_hydro"/>
</dbReference>
<comment type="similarity">
    <text evidence="2">Belongs to the metallo-beta-lactamase superfamily.</text>
</comment>
<evidence type="ECO:0000256" key="2">
    <source>
        <dbReference type="ARBA" id="ARBA00007749"/>
    </source>
</evidence>
<keyword evidence="4" id="KW-0378">Hydrolase</keyword>
<dbReference type="EMBL" id="KN840668">
    <property type="protein sequence ID" value="KIP02534.1"/>
    <property type="molecule type" value="Genomic_DNA"/>
</dbReference>
<accession>A0A0C3NDC7</accession>
<dbReference type="Gene3D" id="3.60.15.10">
    <property type="entry name" value="Ribonuclease Z/Hydroxyacylglutathione hydrolase-like"/>
    <property type="match status" value="1"/>
</dbReference>
<dbReference type="HOGENOM" id="CLU_030571_1_1_1"/>
<reference evidence="7 8" key="1">
    <citation type="journal article" date="2014" name="PLoS Genet.">
        <title>Analysis of the Phlebiopsis gigantea genome, transcriptome and secretome provides insight into its pioneer colonization strategies of wood.</title>
        <authorList>
            <person name="Hori C."/>
            <person name="Ishida T."/>
            <person name="Igarashi K."/>
            <person name="Samejima M."/>
            <person name="Suzuki H."/>
            <person name="Master E."/>
            <person name="Ferreira P."/>
            <person name="Ruiz-Duenas F.J."/>
            <person name="Held B."/>
            <person name="Canessa P."/>
            <person name="Larrondo L.F."/>
            <person name="Schmoll M."/>
            <person name="Druzhinina I.S."/>
            <person name="Kubicek C.P."/>
            <person name="Gaskell J.A."/>
            <person name="Kersten P."/>
            <person name="St John F."/>
            <person name="Glasner J."/>
            <person name="Sabat G."/>
            <person name="Splinter BonDurant S."/>
            <person name="Syed K."/>
            <person name="Yadav J."/>
            <person name="Mgbeahuruike A.C."/>
            <person name="Kovalchuk A."/>
            <person name="Asiegbu F.O."/>
            <person name="Lackner G."/>
            <person name="Hoffmeister D."/>
            <person name="Rencoret J."/>
            <person name="Gutierrez A."/>
            <person name="Sun H."/>
            <person name="Lindquist E."/>
            <person name="Barry K."/>
            <person name="Riley R."/>
            <person name="Grigoriev I.V."/>
            <person name="Henrissat B."/>
            <person name="Kues U."/>
            <person name="Berka R.M."/>
            <person name="Martinez A.T."/>
            <person name="Covert S.F."/>
            <person name="Blanchette R.A."/>
            <person name="Cullen D."/>
        </authorList>
    </citation>
    <scope>NUCLEOTIDE SEQUENCE [LARGE SCALE GENOMIC DNA]</scope>
    <source>
        <strain evidence="7 8">11061_1 CR5-6</strain>
    </source>
</reference>
<dbReference type="Proteomes" id="UP000053257">
    <property type="component" value="Unassembled WGS sequence"/>
</dbReference>
<protein>
    <recommendedName>
        <fullName evidence="6">Metallo-beta-lactamase domain-containing protein</fullName>
    </recommendedName>
</protein>
<dbReference type="SUPFAM" id="SSF56281">
    <property type="entry name" value="Metallo-hydrolase/oxidoreductase"/>
    <property type="match status" value="1"/>
</dbReference>